<evidence type="ECO:0000256" key="2">
    <source>
        <dbReference type="ARBA" id="ARBA00022695"/>
    </source>
</evidence>
<evidence type="ECO:0000313" key="5">
    <source>
        <dbReference type="Proteomes" id="UP000029453"/>
    </source>
</evidence>
<dbReference type="SUPFAM" id="SSF53448">
    <property type="entry name" value="Nucleotide-diphospho-sugar transferases"/>
    <property type="match status" value="1"/>
</dbReference>
<dbReference type="PANTHER" id="PTHR43584">
    <property type="entry name" value="NUCLEOTIDYL TRANSFERASE"/>
    <property type="match status" value="1"/>
</dbReference>
<reference evidence="4 5" key="1">
    <citation type="submission" date="2012-10" db="EMBL/GenBank/DDBJ databases">
        <title>Draft Genome Sequence of Paenibacillus popilliae ATCC 14706T.</title>
        <authorList>
            <person name="Iiyama K."/>
            <person name="Mori K."/>
            <person name="Mon H."/>
            <person name="Chieda Y."/>
            <person name="Lee J.M."/>
            <person name="Kusakabe T."/>
            <person name="Tashiro K."/>
            <person name="Asano S."/>
            <person name="Yasunaga-Aoki C."/>
            <person name="Shimizu S."/>
        </authorList>
    </citation>
    <scope>NUCLEOTIDE SEQUENCE [LARGE SCALE GENOMIC DNA]</scope>
    <source>
        <strain evidence="4 5">ATCC 14706</strain>
    </source>
</reference>
<dbReference type="PANTHER" id="PTHR43584:SF5">
    <property type="entry name" value="PROTEIN LICC"/>
    <property type="match status" value="1"/>
</dbReference>
<dbReference type="InterPro" id="IPR029044">
    <property type="entry name" value="Nucleotide-diphossugar_trans"/>
</dbReference>
<dbReference type="AlphaFoldDB" id="M9LMH1"/>
<keyword evidence="2 4" id="KW-0548">Nucleotidyltransferase</keyword>
<accession>M9LMH1</accession>
<evidence type="ECO:0000313" key="4">
    <source>
        <dbReference type="EMBL" id="GAC41346.1"/>
    </source>
</evidence>
<gene>
    <name evidence="4" type="ORF">PPOP_0696</name>
</gene>
<dbReference type="GO" id="GO:0016779">
    <property type="term" value="F:nucleotidyltransferase activity"/>
    <property type="evidence" value="ECO:0007669"/>
    <property type="project" value="UniProtKB-KW"/>
</dbReference>
<comment type="caution">
    <text evidence="4">The sequence shown here is derived from an EMBL/GenBank/DDBJ whole genome shotgun (WGS) entry which is preliminary data.</text>
</comment>
<name>M9LMH1_PAEPP</name>
<dbReference type="RefSeq" id="WP_006284654.1">
    <property type="nucleotide sequence ID" value="NZ_BALG01000027.1"/>
</dbReference>
<proteinExistence type="predicted"/>
<evidence type="ECO:0000256" key="1">
    <source>
        <dbReference type="ARBA" id="ARBA00022679"/>
    </source>
</evidence>
<dbReference type="CDD" id="cd02523">
    <property type="entry name" value="PC_cytidylyltransferase"/>
    <property type="match status" value="1"/>
</dbReference>
<keyword evidence="5" id="KW-1185">Reference proteome</keyword>
<dbReference type="Gene3D" id="3.90.550.10">
    <property type="entry name" value="Spore Coat Polysaccharide Biosynthesis Protein SpsA, Chain A"/>
    <property type="match status" value="1"/>
</dbReference>
<dbReference type="EMBL" id="BALG01000027">
    <property type="protein sequence ID" value="GAC41346.1"/>
    <property type="molecule type" value="Genomic_DNA"/>
</dbReference>
<dbReference type="Pfam" id="PF00483">
    <property type="entry name" value="NTP_transferase"/>
    <property type="match status" value="1"/>
</dbReference>
<dbReference type="Proteomes" id="UP000029453">
    <property type="component" value="Unassembled WGS sequence"/>
</dbReference>
<dbReference type="OrthoDB" id="9803871at2"/>
<evidence type="ECO:0000259" key="3">
    <source>
        <dbReference type="Pfam" id="PF00483"/>
    </source>
</evidence>
<sequence length="300" mass="34916">MLTKEQFDILVQLEQHRDAGLATHKIAHRLFNQLASEEWVSMEGNDHILITDKGLNALEIYKVKRAVFIVAGMGTRLYPFTKDRPKSLVEVNGKSMIEGILETIHNIGIREIVVVRGYLKEKFDFLLEKYPDLIFIDNDKYEQYNNIYSAYLAKDYLQNAYILEGDLLVTNKNIIQKYQYQCNYVGVYQNETTDWCLEIENGRVAAMKLGGQHCYLMYGISYWDEQAGKQLKEDISKEIQLEGAKQRYWDEVPTNLCNKNYHIHVRPFAEGDIIEIDSADDLHAAEEWLKRRDLDSCLKA</sequence>
<organism evidence="4 5">
    <name type="scientific">Paenibacillus popilliae ATCC 14706</name>
    <dbReference type="NCBI Taxonomy" id="1212764"/>
    <lineage>
        <taxon>Bacteria</taxon>
        <taxon>Bacillati</taxon>
        <taxon>Bacillota</taxon>
        <taxon>Bacilli</taxon>
        <taxon>Bacillales</taxon>
        <taxon>Paenibacillaceae</taxon>
        <taxon>Paenibacillus</taxon>
    </lineage>
</organism>
<dbReference type="InterPro" id="IPR005835">
    <property type="entry name" value="NTP_transferase_dom"/>
</dbReference>
<feature type="domain" description="Nucleotidyl transferase" evidence="3">
    <location>
        <begin position="66"/>
        <end position="181"/>
    </location>
</feature>
<keyword evidence="1 4" id="KW-0808">Transferase</keyword>
<dbReference type="InterPro" id="IPR050065">
    <property type="entry name" value="GlmU-like"/>
</dbReference>
<protein>
    <submittedName>
        <fullName evidence="4">CTP:phosphocholine cytidylyltransferase</fullName>
    </submittedName>
</protein>